<dbReference type="Pfam" id="PF23106">
    <property type="entry name" value="EGF_Teneurin"/>
    <property type="match status" value="1"/>
</dbReference>
<dbReference type="EMBL" id="GG738927">
    <property type="protein sequence ID" value="EFC36666.1"/>
    <property type="molecule type" value="Genomic_DNA"/>
</dbReference>
<dbReference type="InterPro" id="IPR011042">
    <property type="entry name" value="6-blade_b-propeller_TolB-like"/>
</dbReference>
<feature type="domain" description="GAIN-B" evidence="10">
    <location>
        <begin position="432"/>
        <end position="586"/>
    </location>
</feature>
<dbReference type="InterPro" id="IPR000203">
    <property type="entry name" value="GPS"/>
</dbReference>
<evidence type="ECO:0000256" key="4">
    <source>
        <dbReference type="ARBA" id="ARBA00022989"/>
    </source>
</evidence>
<dbReference type="KEGG" id="ngr:NAEGRDRAFT_75688"/>
<dbReference type="GeneID" id="8860753"/>
<evidence type="ECO:0000256" key="5">
    <source>
        <dbReference type="ARBA" id="ARBA00023136"/>
    </source>
</evidence>
<accession>D2W2R7</accession>
<dbReference type="Gene3D" id="2.60.220.50">
    <property type="match status" value="1"/>
</dbReference>
<keyword evidence="2" id="KW-1003">Cell membrane</keyword>
<dbReference type="InterPro" id="IPR057244">
    <property type="entry name" value="GAIN_B"/>
</dbReference>
<evidence type="ECO:0000259" key="10">
    <source>
        <dbReference type="PROSITE" id="PS50221"/>
    </source>
</evidence>
<comment type="subcellular location">
    <subcellularLocation>
        <location evidence="1">Cell membrane</location>
    </subcellularLocation>
</comment>
<dbReference type="AlphaFoldDB" id="D2W2R7"/>
<keyword evidence="3" id="KW-0812">Transmembrane</keyword>
<dbReference type="InParanoid" id="D2W2R7"/>
<dbReference type="SUPFAM" id="SSF63829">
    <property type="entry name" value="Calcium-dependent phosphotriesterase"/>
    <property type="match status" value="1"/>
</dbReference>
<dbReference type="OrthoDB" id="5961629at2759"/>
<sequence length="597" mass="64011">MFNIHCVTIMIVVMISLICVVASVVSAQQRIDVKYSIQTIVGTGQTSFNRDGLTGLATTINSPIGLFYEERSGDLYFADTKAVAGNGTAGYTGEGILAVNSTLNRPYGLFISNNNDIYIAGNYANRIHLVSSKDNKLYTFAGTGVSGFNGDGLLANQSRFTQPLDIKLINQDNPNNMQMIIADTYGSRIRVVNISTMITKTLSTLSYPFGIESDSDSNELLIGCASPNSYVIRYNLNTNIITTVTGVNGNSSHTGDGGLAQFATFNNVNGVAISKLNGAIYIAEPNGNTIRKISKNGIITAIAGSGSSGYNGDNQQDATKSNLNAPRVIVTTKSGEIFFTDTSNNRIRKLTAVCPTGYVMDAFKTVCLATCYGIVYNNSNVCGSNGKCQAVDSCVCDSGYYGLDCSIPVCLKSTNGECVNVTSTPVIIENIETSQLSNKSISIGSSENNSTSNSSISISFPSDFSNYVSNQTTSSLISLLTAVSKGGENVTTSNTTTSSIVSDIITISLALTNGEKIQVSKLDNPIQILFQKPSTFYGNLTCMYFDELVNEWKLDGVETKIEEWTVTCLTSHLTSFSVIDINLKKEIVKPNNPKNIY</sequence>
<dbReference type="Proteomes" id="UP000006671">
    <property type="component" value="Unassembled WGS sequence"/>
</dbReference>
<dbReference type="PROSITE" id="PS50026">
    <property type="entry name" value="EGF_3"/>
    <property type="match status" value="1"/>
</dbReference>
<proteinExistence type="predicted"/>
<organism evidence="12">
    <name type="scientific">Naegleria gruberi</name>
    <name type="common">Amoeba</name>
    <dbReference type="NCBI Taxonomy" id="5762"/>
    <lineage>
        <taxon>Eukaryota</taxon>
        <taxon>Discoba</taxon>
        <taxon>Heterolobosea</taxon>
        <taxon>Tetramitia</taxon>
        <taxon>Eutetramitia</taxon>
        <taxon>Vahlkampfiidae</taxon>
        <taxon>Naegleria</taxon>
    </lineage>
</organism>
<dbReference type="RefSeq" id="XP_002669410.1">
    <property type="nucleotide sequence ID" value="XM_002669364.1"/>
</dbReference>
<evidence type="ECO:0000313" key="12">
    <source>
        <dbReference type="Proteomes" id="UP000006671"/>
    </source>
</evidence>
<feature type="domain" description="EGF-like" evidence="9">
    <location>
        <begin position="373"/>
        <end position="406"/>
    </location>
</feature>
<evidence type="ECO:0000256" key="3">
    <source>
        <dbReference type="ARBA" id="ARBA00022692"/>
    </source>
</evidence>
<feature type="signal peptide" evidence="8">
    <location>
        <begin position="1"/>
        <end position="22"/>
    </location>
</feature>
<reference evidence="11 12" key="1">
    <citation type="journal article" date="2010" name="Cell">
        <title>The genome of Naegleria gruberi illuminates early eukaryotic versatility.</title>
        <authorList>
            <person name="Fritz-Laylin L.K."/>
            <person name="Prochnik S.E."/>
            <person name="Ginger M.L."/>
            <person name="Dacks J.B."/>
            <person name="Carpenter M.L."/>
            <person name="Field M.C."/>
            <person name="Kuo A."/>
            <person name="Paredez A."/>
            <person name="Chapman J."/>
            <person name="Pham J."/>
            <person name="Shu S."/>
            <person name="Neupane R."/>
            <person name="Cipriano M."/>
            <person name="Mancuso J."/>
            <person name="Tu H."/>
            <person name="Salamov A."/>
            <person name="Lindquist E."/>
            <person name="Shapiro H."/>
            <person name="Lucas S."/>
            <person name="Grigoriev I.V."/>
            <person name="Cande W.Z."/>
            <person name="Fulton C."/>
            <person name="Rokhsar D.S."/>
            <person name="Dawson S.C."/>
        </authorList>
    </citation>
    <scope>NUCLEOTIDE SEQUENCE [LARGE SCALE GENOMIC DNA]</scope>
    <source>
        <strain evidence="11 12">NEG-M</strain>
    </source>
</reference>
<evidence type="ECO:0000256" key="8">
    <source>
        <dbReference type="SAM" id="SignalP"/>
    </source>
</evidence>
<dbReference type="Gene3D" id="2.120.10.30">
    <property type="entry name" value="TolB, C-terminal domain"/>
    <property type="match status" value="2"/>
</dbReference>
<evidence type="ECO:0000256" key="6">
    <source>
        <dbReference type="ARBA" id="ARBA00023157"/>
    </source>
</evidence>
<evidence type="ECO:0000256" key="1">
    <source>
        <dbReference type="ARBA" id="ARBA00004236"/>
    </source>
</evidence>
<dbReference type="PROSITE" id="PS01186">
    <property type="entry name" value="EGF_2"/>
    <property type="match status" value="1"/>
</dbReference>
<dbReference type="VEuPathDB" id="AmoebaDB:NAEGRDRAFT_75688"/>
<dbReference type="InterPro" id="IPR046338">
    <property type="entry name" value="GAIN_dom_sf"/>
</dbReference>
<keyword evidence="5" id="KW-0472">Membrane</keyword>
<evidence type="ECO:0000313" key="11">
    <source>
        <dbReference type="EMBL" id="EFC36666.1"/>
    </source>
</evidence>
<evidence type="ECO:0000259" key="9">
    <source>
        <dbReference type="PROSITE" id="PS50026"/>
    </source>
</evidence>
<name>D2W2R7_NAEGR</name>
<keyword evidence="8" id="KW-0732">Signal</keyword>
<dbReference type="Gene3D" id="2.10.25.10">
    <property type="entry name" value="Laminin"/>
    <property type="match status" value="1"/>
</dbReference>
<dbReference type="InterPro" id="IPR056822">
    <property type="entry name" value="TEN_NHL"/>
</dbReference>
<keyword evidence="4" id="KW-1133">Transmembrane helix</keyword>
<dbReference type="PANTHER" id="PTHR46388:SF2">
    <property type="entry name" value="NHL REPEAT-CONTAINING PROTEIN 2"/>
    <property type="match status" value="1"/>
</dbReference>
<dbReference type="PROSITE" id="PS50221">
    <property type="entry name" value="GAIN_B"/>
    <property type="match status" value="1"/>
</dbReference>
<protein>
    <submittedName>
        <fullName evidence="11">Predicted protein</fullName>
    </submittedName>
</protein>
<keyword evidence="6 7" id="KW-1015">Disulfide bond</keyword>
<dbReference type="Pfam" id="PF25021">
    <property type="entry name" value="TEN_NHL"/>
    <property type="match status" value="1"/>
</dbReference>
<feature type="disulfide bond" evidence="7">
    <location>
        <begin position="396"/>
        <end position="405"/>
    </location>
</feature>
<evidence type="ECO:0000256" key="7">
    <source>
        <dbReference type="PROSITE-ProRule" id="PRU00076"/>
    </source>
</evidence>
<evidence type="ECO:0000256" key="2">
    <source>
        <dbReference type="ARBA" id="ARBA00022475"/>
    </source>
</evidence>
<comment type="caution">
    <text evidence="7">Lacks conserved residue(s) required for the propagation of feature annotation.</text>
</comment>
<dbReference type="STRING" id="5762.D2W2R7"/>
<dbReference type="SMART" id="SM00303">
    <property type="entry name" value="GPS"/>
    <property type="match status" value="1"/>
</dbReference>
<keyword evidence="12" id="KW-1185">Reference proteome</keyword>
<dbReference type="GO" id="GO:0005886">
    <property type="term" value="C:plasma membrane"/>
    <property type="evidence" value="ECO:0007669"/>
    <property type="project" value="UniProtKB-SubCell"/>
</dbReference>
<feature type="chain" id="PRO_5003038833" evidence="8">
    <location>
        <begin position="23"/>
        <end position="597"/>
    </location>
</feature>
<keyword evidence="7" id="KW-0245">EGF-like domain</keyword>
<dbReference type="PANTHER" id="PTHR46388">
    <property type="entry name" value="NHL REPEAT-CONTAINING PROTEIN 2"/>
    <property type="match status" value="1"/>
</dbReference>
<dbReference type="PROSITE" id="PS00022">
    <property type="entry name" value="EGF_1"/>
    <property type="match status" value="1"/>
</dbReference>
<gene>
    <name evidence="11" type="ORF">NAEGRDRAFT_75688</name>
</gene>
<dbReference type="InterPro" id="IPR000742">
    <property type="entry name" value="EGF"/>
</dbReference>